<keyword evidence="1" id="KW-0472">Membrane</keyword>
<proteinExistence type="predicted"/>
<dbReference type="EMBL" id="BK002455">
    <property type="protein sequence ID" value="DAA03961.1"/>
    <property type="molecule type" value="Genomic_DNA"/>
</dbReference>
<gene>
    <name evidence="2" type="ORF">HDC13003</name>
</gene>
<organism evidence="2">
    <name type="scientific">Drosophila melanogaster</name>
    <name type="common">Fruit fly</name>
    <dbReference type="NCBI Taxonomy" id="7227"/>
    <lineage>
        <taxon>Eukaryota</taxon>
        <taxon>Metazoa</taxon>
        <taxon>Ecdysozoa</taxon>
        <taxon>Arthropoda</taxon>
        <taxon>Hexapoda</taxon>
        <taxon>Insecta</taxon>
        <taxon>Pterygota</taxon>
        <taxon>Neoptera</taxon>
        <taxon>Endopterygota</taxon>
        <taxon>Diptera</taxon>
        <taxon>Brachycera</taxon>
        <taxon>Muscomorpha</taxon>
        <taxon>Ephydroidea</taxon>
        <taxon>Drosophilidae</taxon>
        <taxon>Drosophila</taxon>
        <taxon>Sophophora</taxon>
    </lineage>
</organism>
<keyword evidence="1" id="KW-1133">Transmembrane helix</keyword>
<name>Q6IKB1_DROME</name>
<accession>Q6IKB1</accession>
<feature type="transmembrane region" description="Helical" evidence="1">
    <location>
        <begin position="43"/>
        <end position="64"/>
    </location>
</feature>
<keyword evidence="1" id="KW-0812">Transmembrane</keyword>
<sequence>MDLGMRSRMGCLLRTTGTRRTTTHSHTDTDRAYTKEVLAKKDLIIFLLVHGIAINIVPLVLIGVESSSIRRCL</sequence>
<dbReference type="AlphaFoldDB" id="Q6IKB1"/>
<evidence type="ECO:0000256" key="1">
    <source>
        <dbReference type="SAM" id="Phobius"/>
    </source>
</evidence>
<reference evidence="2" key="1">
    <citation type="journal article" date="2003" name="Genome Biol.">
        <title>An integrated gene annotation and transcriptional profiling approach towards the full gene content of the Drosophila genome.</title>
        <authorList>
            <person name="Hild M."/>
            <person name="Beckmann B."/>
            <person name="Haas S.A."/>
            <person name="Koch B."/>
            <person name="Solovyev V."/>
            <person name="Busold C."/>
            <person name="Fellenberg K."/>
            <person name="Boutros M."/>
            <person name="Vingron M."/>
            <person name="Sauer F."/>
            <person name="Hoheisel J.D."/>
            <person name="Paro R."/>
        </authorList>
    </citation>
    <scope>NUCLEOTIDE SEQUENCE</scope>
</reference>
<evidence type="ECO:0000313" key="2">
    <source>
        <dbReference type="EMBL" id="DAA03961.1"/>
    </source>
</evidence>
<protein>
    <submittedName>
        <fullName evidence="2">HDC13003</fullName>
    </submittedName>
</protein>